<dbReference type="PANTHER" id="PTHR23086">
    <property type="entry name" value="PHOSPHATIDYLINOSITOL-4-PHOSPHATE 5-KINASE"/>
    <property type="match status" value="1"/>
</dbReference>
<proteinExistence type="predicted"/>
<evidence type="ECO:0000313" key="6">
    <source>
        <dbReference type="Proteomes" id="UP000683925"/>
    </source>
</evidence>
<dbReference type="InterPro" id="IPR023610">
    <property type="entry name" value="PInositol-4/5-P-5/4-kinase"/>
</dbReference>
<keyword evidence="6" id="KW-1185">Reference proteome</keyword>
<keyword evidence="1" id="KW-0547">Nucleotide-binding</keyword>
<dbReference type="GO" id="GO:0005886">
    <property type="term" value="C:plasma membrane"/>
    <property type="evidence" value="ECO:0007669"/>
    <property type="project" value="TreeGrafter"/>
</dbReference>
<organism evidence="5 6">
    <name type="scientific">Paramecium octaurelia</name>
    <dbReference type="NCBI Taxonomy" id="43137"/>
    <lineage>
        <taxon>Eukaryota</taxon>
        <taxon>Sar</taxon>
        <taxon>Alveolata</taxon>
        <taxon>Ciliophora</taxon>
        <taxon>Intramacronucleata</taxon>
        <taxon>Oligohymenophorea</taxon>
        <taxon>Peniculida</taxon>
        <taxon>Parameciidae</taxon>
        <taxon>Paramecium</taxon>
    </lineage>
</organism>
<feature type="transmembrane region" description="Helical" evidence="2">
    <location>
        <begin position="127"/>
        <end position="148"/>
    </location>
</feature>
<evidence type="ECO:0000256" key="3">
    <source>
        <dbReference type="SAM" id="SignalP"/>
    </source>
</evidence>
<dbReference type="Proteomes" id="UP000683925">
    <property type="component" value="Unassembled WGS sequence"/>
</dbReference>
<feature type="transmembrane region" description="Helical" evidence="2">
    <location>
        <begin position="160"/>
        <end position="180"/>
    </location>
</feature>
<feature type="transmembrane region" description="Helical" evidence="2">
    <location>
        <begin position="50"/>
        <end position="71"/>
    </location>
</feature>
<feature type="domain" description="PIPK" evidence="4">
    <location>
        <begin position="368"/>
        <end position="719"/>
    </location>
</feature>
<feature type="transmembrane region" description="Helical" evidence="2">
    <location>
        <begin position="83"/>
        <end position="107"/>
    </location>
</feature>
<dbReference type="InterPro" id="IPR002498">
    <property type="entry name" value="PInositol-4-P-4/5-kinase_core"/>
</dbReference>
<keyword evidence="1" id="KW-0418">Kinase</keyword>
<feature type="transmembrane region" description="Helical" evidence="2">
    <location>
        <begin position="200"/>
        <end position="223"/>
    </location>
</feature>
<dbReference type="PROSITE" id="PS51455">
    <property type="entry name" value="PIPK"/>
    <property type="match status" value="1"/>
</dbReference>
<evidence type="ECO:0000256" key="1">
    <source>
        <dbReference type="PROSITE-ProRule" id="PRU00781"/>
    </source>
</evidence>
<feature type="signal peptide" evidence="3">
    <location>
        <begin position="1"/>
        <end position="17"/>
    </location>
</feature>
<dbReference type="OMA" id="QLWIDES"/>
<feature type="transmembrane region" description="Helical" evidence="2">
    <location>
        <begin position="244"/>
        <end position="265"/>
    </location>
</feature>
<evidence type="ECO:0000259" key="4">
    <source>
        <dbReference type="PROSITE" id="PS51455"/>
    </source>
</evidence>
<evidence type="ECO:0000256" key="2">
    <source>
        <dbReference type="SAM" id="Phobius"/>
    </source>
</evidence>
<accession>A0A8S1T6A0</accession>
<keyword evidence="2" id="KW-1133">Transmembrane helix</keyword>
<dbReference type="EMBL" id="CAJJDP010000022">
    <property type="protein sequence ID" value="CAD8149391.1"/>
    <property type="molecule type" value="Genomic_DNA"/>
</dbReference>
<comment type="caution">
    <text evidence="5">The sequence shown here is derived from an EMBL/GenBank/DDBJ whole genome shotgun (WGS) entry which is preliminary data.</text>
</comment>
<keyword evidence="2" id="KW-0472">Membrane</keyword>
<keyword evidence="1" id="KW-0808">Transferase</keyword>
<name>A0A8S1T6A0_PAROT</name>
<dbReference type="AlphaFoldDB" id="A0A8S1T6A0"/>
<dbReference type="GO" id="GO:0016308">
    <property type="term" value="F:1-phosphatidylinositol-4-phosphate 5-kinase activity"/>
    <property type="evidence" value="ECO:0007669"/>
    <property type="project" value="TreeGrafter"/>
</dbReference>
<gene>
    <name evidence="5" type="ORF">POCTA_138.1.T0220207</name>
</gene>
<evidence type="ECO:0000313" key="5">
    <source>
        <dbReference type="EMBL" id="CAD8149391.1"/>
    </source>
</evidence>
<dbReference type="SMART" id="SM00330">
    <property type="entry name" value="PIPKc"/>
    <property type="match status" value="1"/>
</dbReference>
<reference evidence="5" key="1">
    <citation type="submission" date="2021-01" db="EMBL/GenBank/DDBJ databases">
        <authorList>
            <consortium name="Genoscope - CEA"/>
            <person name="William W."/>
        </authorList>
    </citation>
    <scope>NUCLEOTIDE SEQUENCE</scope>
</reference>
<keyword evidence="2" id="KW-0812">Transmembrane</keyword>
<protein>
    <recommendedName>
        <fullName evidence="4">PIPK domain-containing protein</fullName>
    </recommendedName>
</protein>
<keyword evidence="3" id="KW-0732">Signal</keyword>
<dbReference type="OrthoDB" id="296257at2759"/>
<keyword evidence="1" id="KW-0067">ATP-binding</keyword>
<dbReference type="PANTHER" id="PTHR23086:SF8">
    <property type="entry name" value="PHOSPHATIDYLINOSITOL 5-PHOSPHATE 4-KINASE, ISOFORM A"/>
    <property type="match status" value="1"/>
</dbReference>
<dbReference type="GO" id="GO:0005524">
    <property type="term" value="F:ATP binding"/>
    <property type="evidence" value="ECO:0007669"/>
    <property type="project" value="UniProtKB-UniRule"/>
</dbReference>
<sequence length="723" mass="83456">MNINSILFLLLITHTIAKMYTEDQLYNCKIPLQKQQHNDQKLKLHPIDCWIFILLSPVTFFGSSRIIYQFLKNTKLFGIPGDSVFVITITNGIESAAQFSTAIYVLVTNEAPMQNAFCEITGLATSIVFMISNLNIFVYAAYPLALIYNALESTARILRIFNYSLLALILLIVILGEKIVSTTLNGICAISATDSVTWDLIISLSYLFVFLLFATMSVLYAITFKKLIPKFSTMRQARGQYLRYYQMFIGFSIIMKLLLGIFSAINLLNCYIFLQAWLQVSGTLQNITQALCILGQTIIIFKDPSLNLLSSHSQTADNNIVNDNQEISLQQFNVLEQLHKEMKKTQVTSMLAGVQILRRQKQEDVIQYRDLVITEDQDGSGSNSSQGDLSELMEAISQPFTIEEIEECLVTNLNNQVLKEKLNIDQEIEVFSMRCILYAPKIFNYFITIDNIDIDDCFDLIKNSSKIDQFTGPDGGKSGEFFFFSYNNQLIIKTMRQSEVNTYKKRLYNFATYQVNNPLSLLNKIYGMYTFEREEQSNSRVHFLIMKNISLGIPRSQILRTYDMKGSEYDREVLIKKPSSDLSQMTLKDIDFFKIEQQLWIDESIYKKLNQSLINDSIFLEKQKLIDYSLLVMIIDWDQKENELQKHLDGQKMNIIPSIKEKGIYYHIAIIDYLQQWNVNKSLERKTKKIITMNIQLDTSAQEPDIYGKRFQEKLINRIVPLK</sequence>
<dbReference type="CDD" id="cd00139">
    <property type="entry name" value="PIPKc"/>
    <property type="match status" value="1"/>
</dbReference>
<feature type="chain" id="PRO_5035731486" description="PIPK domain-containing protein" evidence="3">
    <location>
        <begin position="18"/>
        <end position="723"/>
    </location>
</feature>
<dbReference type="GO" id="GO:0046854">
    <property type="term" value="P:phosphatidylinositol phosphate biosynthetic process"/>
    <property type="evidence" value="ECO:0007669"/>
    <property type="project" value="TreeGrafter"/>
</dbReference>
<dbReference type="Pfam" id="PF01504">
    <property type="entry name" value="PIP5K"/>
    <property type="match status" value="2"/>
</dbReference>